<dbReference type="Proteomes" id="UP000011944">
    <property type="component" value="Unassembled WGS sequence"/>
</dbReference>
<sequence length="53" mass="6258">MDLIKHYGSIIKKNIDTPSRTRALLKTGYTLNYKFMDKFPNHKLPSSLQYLEK</sequence>
<name>M1ZW61_CLOBO</name>
<accession>M1ZW61</accession>
<dbReference type="AlphaFoldDB" id="M1ZW61"/>
<dbReference type="EMBL" id="AMXI01000794">
    <property type="protein sequence ID" value="EKN41394.1"/>
    <property type="molecule type" value="Genomic_DNA"/>
</dbReference>
<evidence type="ECO:0000313" key="1">
    <source>
        <dbReference type="EMBL" id="EKN41394.1"/>
    </source>
</evidence>
<reference evidence="1 2" key="2">
    <citation type="submission" date="2013-03" db="EMBL/GenBank/DDBJ databases">
        <title>Diversity in Clostridium botulinum.</title>
        <authorList>
            <person name="Timme R.E."/>
            <person name="Allard M."/>
            <person name="Luo Y."/>
            <person name="Strain E."/>
            <person name="Gonzalez-Escalona N."/>
            <person name="Brown E."/>
        </authorList>
    </citation>
    <scope>NUCLEOTIDE SEQUENCE [LARGE SCALE GENOMIC DNA]</scope>
    <source>
        <strain evidence="1 2">CFSAN001627</strain>
    </source>
</reference>
<organism evidence="1 2">
    <name type="scientific">Clostridium botulinum CFSAN001627</name>
    <dbReference type="NCBI Taxonomy" id="1232189"/>
    <lineage>
        <taxon>Bacteria</taxon>
        <taxon>Bacillati</taxon>
        <taxon>Bacillota</taxon>
        <taxon>Clostridia</taxon>
        <taxon>Eubacteriales</taxon>
        <taxon>Clostridiaceae</taxon>
        <taxon>Clostridium</taxon>
    </lineage>
</organism>
<proteinExistence type="predicted"/>
<gene>
    <name evidence="1" type="ORF">CFSAN001627_13543</name>
</gene>
<evidence type="ECO:0000313" key="2">
    <source>
        <dbReference type="Proteomes" id="UP000011944"/>
    </source>
</evidence>
<protein>
    <submittedName>
        <fullName evidence="1">R-2-hydroxyglutaryl-CoA dehydratase subunit</fullName>
    </submittedName>
</protein>
<reference evidence="1 2" key="1">
    <citation type="submission" date="2012-10" db="EMBL/GenBank/DDBJ databases">
        <authorList>
            <person name="Strain E.A."/>
            <person name="Brown E."/>
            <person name="Allard M.W."/>
            <person name="Gonzalez-Escalona N."/>
            <person name="Timme R."/>
        </authorList>
    </citation>
    <scope>NUCLEOTIDE SEQUENCE [LARGE SCALE GENOMIC DNA]</scope>
    <source>
        <strain evidence="1 2">CFSAN001627</strain>
    </source>
</reference>
<feature type="non-terminal residue" evidence="1">
    <location>
        <position position="53"/>
    </location>
</feature>
<comment type="caution">
    <text evidence="1">The sequence shown here is derived from an EMBL/GenBank/DDBJ whole genome shotgun (WGS) entry which is preliminary data.</text>
</comment>